<sequence>MRAAAVNPASSPRPPRPVGRSTRPDAAAFLVALAPLDVYVYAHSGRILFKRSLTTEEQQHLADNCQSLDVHRHGQWIKDASGAFRQLNIFPFKEQVQLVGANRVALEYLASRDDRIPKGDGALPKRDRQPPLIIYLEIALDIILANEQILREAFAAFKRCFVQLWNGKNEAIEFDNGGMSTGRRWNGKYLSGYISKPSPVTGEVDCLHIEYRICSARAVRAVGIASIADLLAFDFRAFWQKHLVLRDVDIARLGRHSLNKRFGKRRQEPGPDDRRTGQVLWRAYAYDKSGSLCVQALIQNYGSGPFLKNIPIAHFLPSSGENALVS</sequence>
<dbReference type="AlphaFoldDB" id="A0A840MUC6"/>
<dbReference type="Proteomes" id="UP000521227">
    <property type="component" value="Unassembled WGS sequence"/>
</dbReference>
<evidence type="ECO:0000313" key="3">
    <source>
        <dbReference type="Proteomes" id="UP000521227"/>
    </source>
</evidence>
<accession>A0A840MUC6</accession>
<name>A0A840MUC6_9BRAD</name>
<comment type="caution">
    <text evidence="2">The sequence shown here is derived from an EMBL/GenBank/DDBJ whole genome shotgun (WGS) entry which is preliminary data.</text>
</comment>
<protein>
    <submittedName>
        <fullName evidence="2">Uncharacterized protein</fullName>
    </submittedName>
</protein>
<feature type="region of interest" description="Disordered" evidence="1">
    <location>
        <begin position="1"/>
        <end position="21"/>
    </location>
</feature>
<proteinExistence type="predicted"/>
<evidence type="ECO:0000313" key="2">
    <source>
        <dbReference type="EMBL" id="MBB5051543.1"/>
    </source>
</evidence>
<dbReference type="RefSeq" id="WP_184083503.1">
    <property type="nucleotide sequence ID" value="NZ_JACHIJ010000002.1"/>
</dbReference>
<evidence type="ECO:0000256" key="1">
    <source>
        <dbReference type="SAM" id="MobiDB-lite"/>
    </source>
</evidence>
<feature type="compositionally biased region" description="Low complexity" evidence="1">
    <location>
        <begin position="1"/>
        <end position="10"/>
    </location>
</feature>
<dbReference type="EMBL" id="JACHIJ010000002">
    <property type="protein sequence ID" value="MBB5051543.1"/>
    <property type="molecule type" value="Genomic_DNA"/>
</dbReference>
<reference evidence="2 3" key="1">
    <citation type="submission" date="2020-08" db="EMBL/GenBank/DDBJ databases">
        <title>Genomic Encyclopedia of Type Strains, Phase IV (KMG-IV): sequencing the most valuable type-strain genomes for metagenomic binning, comparative biology and taxonomic classification.</title>
        <authorList>
            <person name="Goeker M."/>
        </authorList>
    </citation>
    <scope>NUCLEOTIDE SEQUENCE [LARGE SCALE GENOMIC DNA]</scope>
    <source>
        <strain evidence="2 3">DSM 17498</strain>
    </source>
</reference>
<gene>
    <name evidence="2" type="ORF">HNQ36_001497</name>
</gene>
<organism evidence="2 3">
    <name type="scientific">Afipia massiliensis</name>
    <dbReference type="NCBI Taxonomy" id="211460"/>
    <lineage>
        <taxon>Bacteria</taxon>
        <taxon>Pseudomonadati</taxon>
        <taxon>Pseudomonadota</taxon>
        <taxon>Alphaproteobacteria</taxon>
        <taxon>Hyphomicrobiales</taxon>
        <taxon>Nitrobacteraceae</taxon>
        <taxon>Afipia</taxon>
    </lineage>
</organism>